<protein>
    <submittedName>
        <fullName evidence="3">Glycosyl hydrolase family 18</fullName>
    </submittedName>
</protein>
<dbReference type="EMBL" id="JEMN01001550">
    <property type="protein sequence ID" value="KXH33677.1"/>
    <property type="molecule type" value="Genomic_DNA"/>
</dbReference>
<evidence type="ECO:0000313" key="3">
    <source>
        <dbReference type="EMBL" id="KXH33677.1"/>
    </source>
</evidence>
<feature type="transmembrane region" description="Helical" evidence="2">
    <location>
        <begin position="12"/>
        <end position="31"/>
    </location>
</feature>
<evidence type="ECO:0000313" key="4">
    <source>
        <dbReference type="Proteomes" id="UP000070054"/>
    </source>
</evidence>
<feature type="region of interest" description="Disordered" evidence="1">
    <location>
        <begin position="271"/>
        <end position="294"/>
    </location>
</feature>
<proteinExistence type="predicted"/>
<keyword evidence="2" id="KW-0812">Transmembrane</keyword>
<dbReference type="GO" id="GO:0016787">
    <property type="term" value="F:hydrolase activity"/>
    <property type="evidence" value="ECO:0007669"/>
    <property type="project" value="UniProtKB-KW"/>
</dbReference>
<keyword evidence="2" id="KW-1133">Transmembrane helix</keyword>
<sequence length="294" mass="32687">MAGVNTLFRQFPSSTFIIIFLSIVSVFSSAFPTGSRDGPSKAELATTTCRNEAYQWVNEILSIVHFFSNVFCGSPFDYSVKPAQDRNLPLCPTNVELAAIQTRDLLLGRQVTQEQDYSCNEFRPCGNGACCAKTGWCNYGPEACGTNGQSPNDKCWSNCDAKAECGRYAETEGKECPLNVPMMKKPAAKAIATSQAQGHPTEMSVKELLVRYLCLQEYQNIAWITDLLRLLRGMGTLSSMQWHVDRPNARGSVDSSYVFLRLRLAQRLSDRSNGRPRAESLLQDDRHEEAEPSS</sequence>
<keyword evidence="4" id="KW-1185">Reference proteome</keyword>
<evidence type="ECO:0000256" key="1">
    <source>
        <dbReference type="SAM" id="MobiDB-lite"/>
    </source>
</evidence>
<organism evidence="3 4">
    <name type="scientific">Colletotrichum nymphaeae SA-01</name>
    <dbReference type="NCBI Taxonomy" id="1460502"/>
    <lineage>
        <taxon>Eukaryota</taxon>
        <taxon>Fungi</taxon>
        <taxon>Dikarya</taxon>
        <taxon>Ascomycota</taxon>
        <taxon>Pezizomycotina</taxon>
        <taxon>Sordariomycetes</taxon>
        <taxon>Hypocreomycetidae</taxon>
        <taxon>Glomerellales</taxon>
        <taxon>Glomerellaceae</taxon>
        <taxon>Colletotrichum</taxon>
        <taxon>Colletotrichum acutatum species complex</taxon>
    </lineage>
</organism>
<gene>
    <name evidence="3" type="ORF">CNYM01_10397</name>
</gene>
<evidence type="ECO:0000256" key="2">
    <source>
        <dbReference type="SAM" id="Phobius"/>
    </source>
</evidence>
<comment type="caution">
    <text evidence="3">The sequence shown here is derived from an EMBL/GenBank/DDBJ whole genome shotgun (WGS) entry which is preliminary data.</text>
</comment>
<keyword evidence="3" id="KW-0378">Hydrolase</keyword>
<name>A0A135SD38_9PEZI</name>
<dbReference type="OrthoDB" id="5167549at2759"/>
<dbReference type="Proteomes" id="UP000070054">
    <property type="component" value="Unassembled WGS sequence"/>
</dbReference>
<reference evidence="3 4" key="1">
    <citation type="submission" date="2014-02" db="EMBL/GenBank/DDBJ databases">
        <title>The genome sequence of Colletotrichum nymphaeae SA-01.</title>
        <authorList>
            <person name="Baroncelli R."/>
            <person name="Thon M.R."/>
        </authorList>
    </citation>
    <scope>NUCLEOTIDE SEQUENCE [LARGE SCALE GENOMIC DNA]</scope>
    <source>
        <strain evidence="3 4">SA-01</strain>
    </source>
</reference>
<keyword evidence="2" id="KW-0472">Membrane</keyword>
<dbReference type="AlphaFoldDB" id="A0A135SD38"/>
<accession>A0A135SD38</accession>